<dbReference type="InterPro" id="IPR002889">
    <property type="entry name" value="WSC_carb-bd"/>
</dbReference>
<keyword evidence="5" id="KW-1185">Reference proteome</keyword>
<dbReference type="AlphaFoldDB" id="A0A6A6FS23"/>
<dbReference type="EMBL" id="ML992665">
    <property type="protein sequence ID" value="KAF2216074.1"/>
    <property type="molecule type" value="Genomic_DNA"/>
</dbReference>
<dbReference type="PANTHER" id="PTHR45964">
    <property type="entry name" value="WSCD FAMILY MEMBER CG9164"/>
    <property type="match status" value="1"/>
</dbReference>
<feature type="non-terminal residue" evidence="4">
    <location>
        <position position="240"/>
    </location>
</feature>
<dbReference type="PROSITE" id="PS51212">
    <property type="entry name" value="WSC"/>
    <property type="match status" value="2"/>
</dbReference>
<keyword evidence="1" id="KW-0677">Repeat</keyword>
<dbReference type="InterPro" id="IPR051589">
    <property type="entry name" value="Sialate-O-sulfotransferase"/>
</dbReference>
<gene>
    <name evidence="4" type="ORF">CERZMDRAFT_65437</name>
</gene>
<dbReference type="PANTHER" id="PTHR45964:SF9">
    <property type="entry name" value="SULFOTRANSFERASE"/>
    <property type="match status" value="1"/>
</dbReference>
<evidence type="ECO:0000313" key="5">
    <source>
        <dbReference type="Proteomes" id="UP000799539"/>
    </source>
</evidence>
<dbReference type="SMART" id="SM00321">
    <property type="entry name" value="WSC"/>
    <property type="match status" value="2"/>
</dbReference>
<evidence type="ECO:0000313" key="4">
    <source>
        <dbReference type="EMBL" id="KAF2216074.1"/>
    </source>
</evidence>
<accession>A0A6A6FS23</accession>
<keyword evidence="2" id="KW-0732">Signal</keyword>
<organism evidence="4 5">
    <name type="scientific">Cercospora zeae-maydis SCOH1-5</name>
    <dbReference type="NCBI Taxonomy" id="717836"/>
    <lineage>
        <taxon>Eukaryota</taxon>
        <taxon>Fungi</taxon>
        <taxon>Dikarya</taxon>
        <taxon>Ascomycota</taxon>
        <taxon>Pezizomycotina</taxon>
        <taxon>Dothideomycetes</taxon>
        <taxon>Dothideomycetidae</taxon>
        <taxon>Mycosphaerellales</taxon>
        <taxon>Mycosphaerellaceae</taxon>
        <taxon>Cercospora</taxon>
    </lineage>
</organism>
<dbReference type="OrthoDB" id="2113341at2759"/>
<reference evidence="4" key="1">
    <citation type="journal article" date="2020" name="Stud. Mycol.">
        <title>101 Dothideomycetes genomes: a test case for predicting lifestyles and emergence of pathogens.</title>
        <authorList>
            <person name="Haridas S."/>
            <person name="Albert R."/>
            <person name="Binder M."/>
            <person name="Bloem J."/>
            <person name="Labutti K."/>
            <person name="Salamov A."/>
            <person name="Andreopoulos B."/>
            <person name="Baker S."/>
            <person name="Barry K."/>
            <person name="Bills G."/>
            <person name="Bluhm B."/>
            <person name="Cannon C."/>
            <person name="Castanera R."/>
            <person name="Culley D."/>
            <person name="Daum C."/>
            <person name="Ezra D."/>
            <person name="Gonzalez J."/>
            <person name="Henrissat B."/>
            <person name="Kuo A."/>
            <person name="Liang C."/>
            <person name="Lipzen A."/>
            <person name="Lutzoni F."/>
            <person name="Magnuson J."/>
            <person name="Mondo S."/>
            <person name="Nolan M."/>
            <person name="Ohm R."/>
            <person name="Pangilinan J."/>
            <person name="Park H.-J."/>
            <person name="Ramirez L."/>
            <person name="Alfaro M."/>
            <person name="Sun H."/>
            <person name="Tritt A."/>
            <person name="Yoshinaga Y."/>
            <person name="Zwiers L.-H."/>
            <person name="Turgeon B."/>
            <person name="Goodwin S."/>
            <person name="Spatafora J."/>
            <person name="Crous P."/>
            <person name="Grigoriev I."/>
        </authorList>
    </citation>
    <scope>NUCLEOTIDE SEQUENCE</scope>
    <source>
        <strain evidence="4">SCOH1-5</strain>
    </source>
</reference>
<feature type="signal peptide" evidence="2">
    <location>
        <begin position="1"/>
        <end position="18"/>
    </location>
</feature>
<feature type="domain" description="WSC" evidence="3">
    <location>
        <begin position="127"/>
        <end position="222"/>
    </location>
</feature>
<dbReference type="Pfam" id="PF01822">
    <property type="entry name" value="WSC"/>
    <property type="match status" value="2"/>
</dbReference>
<feature type="chain" id="PRO_5025330878" description="WSC domain-containing protein" evidence="2">
    <location>
        <begin position="19"/>
        <end position="240"/>
    </location>
</feature>
<evidence type="ECO:0000256" key="2">
    <source>
        <dbReference type="SAM" id="SignalP"/>
    </source>
</evidence>
<feature type="domain" description="WSC" evidence="3">
    <location>
        <begin position="20"/>
        <end position="113"/>
    </location>
</feature>
<dbReference type="Proteomes" id="UP000799539">
    <property type="component" value="Unassembled WGS sequence"/>
</dbReference>
<name>A0A6A6FS23_9PEZI</name>
<evidence type="ECO:0000256" key="1">
    <source>
        <dbReference type="ARBA" id="ARBA00022737"/>
    </source>
</evidence>
<evidence type="ECO:0000259" key="3">
    <source>
        <dbReference type="PROSITE" id="PS51212"/>
    </source>
</evidence>
<sequence length="240" mass="25390">MRAERLIFLALGLKDCLAQTWTYRGCFLDDPAKRTLKLFTNTNNNDQTIQSCTGTCASLGYGWAGVEFGHECYCDNQLNGATQAPESDCSMPCRGNASQVCGNGNRLSVYTTGKDYAPPTTNPGPNGWTSLGCYTDSVNARSLRFQRSIDAGANAMTVAACTQACKSAGFSVAGLEFANECFCDTKLQSSATQASDGCDMACAGNSTEFCGGSNRLNVYKINGASTTPPATSIPAGWRSL</sequence>
<protein>
    <recommendedName>
        <fullName evidence="3">WSC domain-containing protein</fullName>
    </recommendedName>
</protein>
<proteinExistence type="predicted"/>